<evidence type="ECO:0000313" key="2">
    <source>
        <dbReference type="EMBL" id="GIH36244.1"/>
    </source>
</evidence>
<keyword evidence="1" id="KW-1133">Transmembrane helix</keyword>
<keyword evidence="1" id="KW-0812">Transmembrane</keyword>
<name>A0ABQ4FN42_9ACTN</name>
<proteinExistence type="predicted"/>
<keyword evidence="1" id="KW-0472">Membrane</keyword>
<gene>
    <name evidence="2" type="ORF">Mam01_64080</name>
</gene>
<evidence type="ECO:0000256" key="1">
    <source>
        <dbReference type="SAM" id="Phobius"/>
    </source>
</evidence>
<reference evidence="2 3" key="1">
    <citation type="submission" date="2021-01" db="EMBL/GenBank/DDBJ databases">
        <title>Whole genome shotgun sequence of Microbispora amethystogenes NBRC 101907.</title>
        <authorList>
            <person name="Komaki H."/>
            <person name="Tamura T."/>
        </authorList>
    </citation>
    <scope>NUCLEOTIDE SEQUENCE [LARGE SCALE GENOMIC DNA]</scope>
    <source>
        <strain evidence="2 3">NBRC 101907</strain>
    </source>
</reference>
<dbReference type="EMBL" id="BOOB01000057">
    <property type="protein sequence ID" value="GIH36244.1"/>
    <property type="molecule type" value="Genomic_DNA"/>
</dbReference>
<keyword evidence="3" id="KW-1185">Reference proteome</keyword>
<organism evidence="2 3">
    <name type="scientific">Microbispora amethystogenes</name>
    <dbReference type="NCBI Taxonomy" id="1427754"/>
    <lineage>
        <taxon>Bacteria</taxon>
        <taxon>Bacillati</taxon>
        <taxon>Actinomycetota</taxon>
        <taxon>Actinomycetes</taxon>
        <taxon>Streptosporangiales</taxon>
        <taxon>Streptosporangiaceae</taxon>
        <taxon>Microbispora</taxon>
    </lineage>
</organism>
<comment type="caution">
    <text evidence="2">The sequence shown here is derived from an EMBL/GenBank/DDBJ whole genome shotgun (WGS) entry which is preliminary data.</text>
</comment>
<sequence>MLTALSRWQRVALVAVLTIPLLAIIILTLPTWLVLPFRREGREFILELVERLTDCLKAFVGVPQSDQEDGNQMGRRRGKGRG</sequence>
<protein>
    <submittedName>
        <fullName evidence="2">Uncharacterized protein</fullName>
    </submittedName>
</protein>
<accession>A0ABQ4FN42</accession>
<dbReference type="Proteomes" id="UP000651728">
    <property type="component" value="Unassembled WGS sequence"/>
</dbReference>
<feature type="transmembrane region" description="Helical" evidence="1">
    <location>
        <begin position="12"/>
        <end position="35"/>
    </location>
</feature>
<evidence type="ECO:0000313" key="3">
    <source>
        <dbReference type="Proteomes" id="UP000651728"/>
    </source>
</evidence>